<dbReference type="InterPro" id="IPR000834">
    <property type="entry name" value="Peptidase_M14"/>
</dbReference>
<keyword evidence="3" id="KW-0121">Carboxypeptidase</keyword>
<sequence length="418" mass="48008">MRILIICTLAYIALVSSKKSYNGYELLNIELNNYQRILLIENLISINKVQPASVVILKIQPFVLLVHGEVAELIYELLTNLGTKYSIEENIDNLLKIHENYNSMAPLQSNGTLNLNRYHTYDNIVQWMFQMKRDHSNDVKIIKIGKSWQKRSIFTIKINKGGKIGRKAIWLDAGIHANEWIGPAVMLYFIKDLLTGNSQMINFMTDNFDWYITPVINPDGYNFAWKHDRLWRKTRSSHPNNKCVGVDANRNWNIFFGEKLDTKDECSNTYEGPFAFSEPEVKAVASFLKSKHDIIAYLAFHSYSQAWMIPFANSKSDKPRDYDRLINMAKDISAAVTSKNGEKYTFGRISEFAGEATGSSADYTYLKLNITYSFGVELRDRGFYGFLLPPDQIFPTAQENLVGLYTLSQRLASLRNTF</sequence>
<comment type="cofactor">
    <cofactor evidence="1">
        <name>Zn(2+)</name>
        <dbReference type="ChEBI" id="CHEBI:29105"/>
    </cofactor>
</comment>
<dbReference type="PROSITE" id="PS52035">
    <property type="entry name" value="PEPTIDASE_M14"/>
    <property type="match status" value="1"/>
</dbReference>
<feature type="chain" id="PRO_5029888284" evidence="10">
    <location>
        <begin position="18"/>
        <end position="418"/>
    </location>
</feature>
<dbReference type="PRINTS" id="PR00765">
    <property type="entry name" value="CRBOXYPTASEA"/>
</dbReference>
<dbReference type="FunFam" id="3.40.630.10:FF:000001">
    <property type="entry name" value="Carboxypeptidase B"/>
    <property type="match status" value="1"/>
</dbReference>
<keyword evidence="10" id="KW-0732">Signal</keyword>
<evidence type="ECO:0000256" key="10">
    <source>
        <dbReference type="SAM" id="SignalP"/>
    </source>
</evidence>
<evidence type="ECO:0000256" key="6">
    <source>
        <dbReference type="ARBA" id="ARBA00022801"/>
    </source>
</evidence>
<keyword evidence="6" id="KW-0378">Hydrolase</keyword>
<dbReference type="EMBL" id="CAJFCJ010000021">
    <property type="protein sequence ID" value="CAD5124564.1"/>
    <property type="molecule type" value="Genomic_DNA"/>
</dbReference>
<feature type="signal peptide" evidence="10">
    <location>
        <begin position="1"/>
        <end position="17"/>
    </location>
</feature>
<evidence type="ECO:0000313" key="13">
    <source>
        <dbReference type="Proteomes" id="UP000549394"/>
    </source>
</evidence>
<proteinExistence type="inferred from homology"/>
<evidence type="ECO:0000256" key="8">
    <source>
        <dbReference type="ARBA" id="ARBA00023049"/>
    </source>
</evidence>
<comment type="similarity">
    <text evidence="2 9">Belongs to the peptidase M14 family.</text>
</comment>
<dbReference type="CDD" id="cd03860">
    <property type="entry name" value="M14_CP_A-B_like"/>
    <property type="match status" value="1"/>
</dbReference>
<evidence type="ECO:0000256" key="1">
    <source>
        <dbReference type="ARBA" id="ARBA00001947"/>
    </source>
</evidence>
<dbReference type="SUPFAM" id="SSF53187">
    <property type="entry name" value="Zn-dependent exopeptidases"/>
    <property type="match status" value="1"/>
</dbReference>
<evidence type="ECO:0000256" key="5">
    <source>
        <dbReference type="ARBA" id="ARBA00022723"/>
    </source>
</evidence>
<evidence type="ECO:0000256" key="4">
    <source>
        <dbReference type="ARBA" id="ARBA00022670"/>
    </source>
</evidence>
<keyword evidence="4" id="KW-0645">Protease</keyword>
<evidence type="ECO:0000259" key="11">
    <source>
        <dbReference type="PROSITE" id="PS52035"/>
    </source>
</evidence>
<reference evidence="12 13" key="1">
    <citation type="submission" date="2020-08" db="EMBL/GenBank/DDBJ databases">
        <authorList>
            <person name="Hejnol A."/>
        </authorList>
    </citation>
    <scope>NUCLEOTIDE SEQUENCE [LARGE SCALE GENOMIC DNA]</scope>
</reference>
<feature type="active site" description="Proton donor/acceptor" evidence="9">
    <location>
        <position position="377"/>
    </location>
</feature>
<feature type="domain" description="Peptidase M14" evidence="11">
    <location>
        <begin position="117"/>
        <end position="411"/>
    </location>
</feature>
<dbReference type="GO" id="GO:0006508">
    <property type="term" value="P:proteolysis"/>
    <property type="evidence" value="ECO:0007669"/>
    <property type="project" value="UniProtKB-KW"/>
</dbReference>
<organism evidence="12 13">
    <name type="scientific">Dimorphilus gyrociliatus</name>
    <dbReference type="NCBI Taxonomy" id="2664684"/>
    <lineage>
        <taxon>Eukaryota</taxon>
        <taxon>Metazoa</taxon>
        <taxon>Spiralia</taxon>
        <taxon>Lophotrochozoa</taxon>
        <taxon>Annelida</taxon>
        <taxon>Polychaeta</taxon>
        <taxon>Polychaeta incertae sedis</taxon>
        <taxon>Dinophilidae</taxon>
        <taxon>Dimorphilus</taxon>
    </lineage>
</organism>
<dbReference type="AlphaFoldDB" id="A0A7I8W8W6"/>
<dbReference type="GO" id="GO:0008270">
    <property type="term" value="F:zinc ion binding"/>
    <property type="evidence" value="ECO:0007669"/>
    <property type="project" value="InterPro"/>
</dbReference>
<name>A0A7I8W8W6_9ANNE</name>
<keyword evidence="8" id="KW-0482">Metalloprotease</keyword>
<comment type="caution">
    <text evidence="12">The sequence shown here is derived from an EMBL/GenBank/DDBJ whole genome shotgun (WGS) entry which is preliminary data.</text>
</comment>
<dbReference type="OrthoDB" id="3626597at2759"/>
<dbReference type="PROSITE" id="PS00132">
    <property type="entry name" value="CARBOXYPEPT_ZN_1"/>
    <property type="match status" value="1"/>
</dbReference>
<evidence type="ECO:0000256" key="9">
    <source>
        <dbReference type="PROSITE-ProRule" id="PRU01379"/>
    </source>
</evidence>
<protein>
    <submittedName>
        <fullName evidence="12">DgyrCDS12838</fullName>
    </submittedName>
</protein>
<evidence type="ECO:0000256" key="3">
    <source>
        <dbReference type="ARBA" id="ARBA00022645"/>
    </source>
</evidence>
<gene>
    <name evidence="12" type="ORF">DGYR_LOCUS12089</name>
</gene>
<dbReference type="PANTHER" id="PTHR11705:SF143">
    <property type="entry name" value="SLL0236 PROTEIN"/>
    <property type="match status" value="1"/>
</dbReference>
<dbReference type="InterPro" id="IPR057246">
    <property type="entry name" value="CARBOXYPEPT_ZN_1"/>
</dbReference>
<dbReference type="Pfam" id="PF00246">
    <property type="entry name" value="Peptidase_M14"/>
    <property type="match status" value="1"/>
</dbReference>
<evidence type="ECO:0000256" key="2">
    <source>
        <dbReference type="ARBA" id="ARBA00005988"/>
    </source>
</evidence>
<evidence type="ECO:0000256" key="7">
    <source>
        <dbReference type="ARBA" id="ARBA00022833"/>
    </source>
</evidence>
<dbReference type="GO" id="GO:0005615">
    <property type="term" value="C:extracellular space"/>
    <property type="evidence" value="ECO:0007669"/>
    <property type="project" value="TreeGrafter"/>
</dbReference>
<keyword evidence="13" id="KW-1185">Reference proteome</keyword>
<dbReference type="SMART" id="SM00631">
    <property type="entry name" value="Zn_pept"/>
    <property type="match status" value="1"/>
</dbReference>
<keyword evidence="7" id="KW-0862">Zinc</keyword>
<dbReference type="Proteomes" id="UP000549394">
    <property type="component" value="Unassembled WGS sequence"/>
</dbReference>
<evidence type="ECO:0000313" key="12">
    <source>
        <dbReference type="EMBL" id="CAD5124564.1"/>
    </source>
</evidence>
<accession>A0A7I8W8W6</accession>
<keyword evidence="5" id="KW-0479">Metal-binding</keyword>
<dbReference type="Gene3D" id="3.40.630.10">
    <property type="entry name" value="Zn peptidases"/>
    <property type="match status" value="1"/>
</dbReference>
<dbReference type="PANTHER" id="PTHR11705">
    <property type="entry name" value="PROTEASE FAMILY M14 CARBOXYPEPTIDASE A,B"/>
    <property type="match status" value="1"/>
</dbReference>
<dbReference type="GO" id="GO:0004181">
    <property type="term" value="F:metallocarboxypeptidase activity"/>
    <property type="evidence" value="ECO:0007669"/>
    <property type="project" value="InterPro"/>
</dbReference>